<evidence type="ECO:0000256" key="1">
    <source>
        <dbReference type="SAM" id="Coils"/>
    </source>
</evidence>
<evidence type="ECO:0000313" key="2">
    <source>
        <dbReference type="EMBL" id="TVO65544.1"/>
    </source>
</evidence>
<keyword evidence="1" id="KW-0175">Coiled coil</keyword>
<sequence>MSTDGFFWAGMAGGRQNQIDKLNRSIDKWEAHTQKLERIINDLRAENRALRKSRLVWLDNATRREGEGKLIAQSFREVYGTSATEYLGGPDEADKKIEKARIESRKNGIGKNFDWNL</sequence>
<proteinExistence type="predicted"/>
<organism evidence="2 3">
    <name type="scientific">Spiribacter aquaticus</name>
    <dbReference type="NCBI Taxonomy" id="1935996"/>
    <lineage>
        <taxon>Bacteria</taxon>
        <taxon>Pseudomonadati</taxon>
        <taxon>Pseudomonadota</taxon>
        <taxon>Gammaproteobacteria</taxon>
        <taxon>Chromatiales</taxon>
        <taxon>Ectothiorhodospiraceae</taxon>
        <taxon>Spiribacter</taxon>
    </lineage>
</organism>
<feature type="coiled-coil region" evidence="1">
    <location>
        <begin position="19"/>
        <end position="53"/>
    </location>
</feature>
<dbReference type="Proteomes" id="UP000316688">
    <property type="component" value="Unassembled WGS sequence"/>
</dbReference>
<reference evidence="2 3" key="1">
    <citation type="submission" date="2019-07" db="EMBL/GenBank/DDBJ databases">
        <title>Reclasification of Spiribacter aquaticus.</title>
        <authorList>
            <person name="Leon M.J."/>
            <person name="Sanchez-Porro C."/>
            <person name="Ventosa A."/>
        </authorList>
    </citation>
    <scope>NUCLEOTIDE SEQUENCE [LARGE SCALE GENOMIC DNA]</scope>
    <source>
        <strain evidence="2 3">SP30</strain>
    </source>
</reference>
<protein>
    <submittedName>
        <fullName evidence="2">Uncharacterized protein</fullName>
    </submittedName>
</protein>
<comment type="caution">
    <text evidence="2">The sequence shown here is derived from an EMBL/GenBank/DDBJ whole genome shotgun (WGS) entry which is preliminary data.</text>
</comment>
<gene>
    <name evidence="2" type="ORF">FPL11_05620</name>
</gene>
<accession>A0A557RK56</accession>
<dbReference type="AlphaFoldDB" id="A0A557RK56"/>
<keyword evidence="3" id="KW-1185">Reference proteome</keyword>
<dbReference type="RefSeq" id="WP_144347763.1">
    <property type="nucleotide sequence ID" value="NZ_VMKP01000002.1"/>
</dbReference>
<evidence type="ECO:0000313" key="3">
    <source>
        <dbReference type="Proteomes" id="UP000316688"/>
    </source>
</evidence>
<name>A0A557RK56_9GAMM</name>
<dbReference type="EMBL" id="VMKP01000002">
    <property type="protein sequence ID" value="TVO65544.1"/>
    <property type="molecule type" value="Genomic_DNA"/>
</dbReference>